<dbReference type="Proteomes" id="UP001274896">
    <property type="component" value="Unassembled WGS sequence"/>
</dbReference>
<reference evidence="1" key="1">
    <citation type="submission" date="2023-06" db="EMBL/GenBank/DDBJ databases">
        <title>Male Hemibagrus guttatus genome.</title>
        <authorList>
            <person name="Bian C."/>
        </authorList>
    </citation>
    <scope>NUCLEOTIDE SEQUENCE</scope>
    <source>
        <strain evidence="1">Male_cb2023</strain>
        <tissue evidence="1">Muscle</tissue>
    </source>
</reference>
<proteinExistence type="predicted"/>
<name>A0AAE0UPK4_9TELE</name>
<organism evidence="1 2">
    <name type="scientific">Hemibagrus guttatus</name>
    <dbReference type="NCBI Taxonomy" id="175788"/>
    <lineage>
        <taxon>Eukaryota</taxon>
        <taxon>Metazoa</taxon>
        <taxon>Chordata</taxon>
        <taxon>Craniata</taxon>
        <taxon>Vertebrata</taxon>
        <taxon>Euteleostomi</taxon>
        <taxon>Actinopterygii</taxon>
        <taxon>Neopterygii</taxon>
        <taxon>Teleostei</taxon>
        <taxon>Ostariophysi</taxon>
        <taxon>Siluriformes</taxon>
        <taxon>Bagridae</taxon>
        <taxon>Hemibagrus</taxon>
    </lineage>
</organism>
<dbReference type="AlphaFoldDB" id="A0AAE0UPK4"/>
<evidence type="ECO:0000313" key="2">
    <source>
        <dbReference type="Proteomes" id="UP001274896"/>
    </source>
</evidence>
<comment type="caution">
    <text evidence="1">The sequence shown here is derived from an EMBL/GenBank/DDBJ whole genome shotgun (WGS) entry which is preliminary data.</text>
</comment>
<evidence type="ECO:0000313" key="1">
    <source>
        <dbReference type="EMBL" id="KAK3513166.1"/>
    </source>
</evidence>
<sequence>MACTPAELERNSCWTTFPGCYAPPD</sequence>
<keyword evidence="2" id="KW-1185">Reference proteome</keyword>
<dbReference type="EMBL" id="JAUCMX010000022">
    <property type="protein sequence ID" value="KAK3513166.1"/>
    <property type="molecule type" value="Genomic_DNA"/>
</dbReference>
<gene>
    <name evidence="1" type="ORF">QTP70_009681</name>
</gene>
<protein>
    <submittedName>
        <fullName evidence="1">Uncharacterized protein</fullName>
    </submittedName>
</protein>
<feature type="non-terminal residue" evidence="1">
    <location>
        <position position="25"/>
    </location>
</feature>
<accession>A0AAE0UPK4</accession>